<dbReference type="GO" id="GO:0005829">
    <property type="term" value="C:cytosol"/>
    <property type="evidence" value="ECO:0007669"/>
    <property type="project" value="TreeGrafter"/>
</dbReference>
<feature type="domain" description="Dihydroxy-acid/6-phosphogluconate dehydratase C-terminal" evidence="17">
    <location>
        <begin position="355"/>
        <end position="544"/>
    </location>
</feature>
<dbReference type="InterPro" id="IPR000581">
    <property type="entry name" value="ILV_EDD_N"/>
</dbReference>
<evidence type="ECO:0000256" key="1">
    <source>
        <dbReference type="ARBA" id="ARBA00001946"/>
    </source>
</evidence>
<comment type="catalytic activity">
    <reaction evidence="11">
        <text>(2R)-2,3-dihydroxy-3-methylbutanoate = 3-methyl-2-oxobutanoate + H2O</text>
        <dbReference type="Rhea" id="RHEA:24809"/>
        <dbReference type="ChEBI" id="CHEBI:11851"/>
        <dbReference type="ChEBI" id="CHEBI:15377"/>
        <dbReference type="ChEBI" id="CHEBI:49072"/>
        <dbReference type="EC" id="4.2.1.9"/>
    </reaction>
    <physiologicalReaction direction="left-to-right" evidence="11">
        <dbReference type="Rhea" id="RHEA:24810"/>
    </physiologicalReaction>
</comment>
<protein>
    <recommendedName>
        <fullName evidence="14 15">Dihydroxy-acid dehydratase</fullName>
        <shortName evidence="15">DAD</shortName>
        <ecNumber evidence="14 15">4.2.1.9</ecNumber>
    </recommendedName>
</protein>
<evidence type="ECO:0000259" key="16">
    <source>
        <dbReference type="Pfam" id="PF00920"/>
    </source>
</evidence>
<evidence type="ECO:0000256" key="6">
    <source>
        <dbReference type="ARBA" id="ARBA00022842"/>
    </source>
</evidence>
<feature type="binding site" evidence="15">
    <location>
        <position position="120"/>
    </location>
    <ligand>
        <name>Mg(2+)</name>
        <dbReference type="ChEBI" id="CHEBI:18420"/>
    </ligand>
</feature>
<evidence type="ECO:0000256" key="11">
    <source>
        <dbReference type="ARBA" id="ARBA00029304"/>
    </source>
</evidence>
<feature type="binding site" evidence="15">
    <location>
        <position position="78"/>
    </location>
    <ligand>
        <name>Mg(2+)</name>
        <dbReference type="ChEBI" id="CHEBI:18420"/>
    </ligand>
</feature>
<dbReference type="GO" id="GO:0000287">
    <property type="term" value="F:magnesium ion binding"/>
    <property type="evidence" value="ECO:0007669"/>
    <property type="project" value="UniProtKB-UniRule"/>
</dbReference>
<dbReference type="EC" id="4.2.1.9" evidence="14 15"/>
<feature type="active site" description="Proton acceptor" evidence="15">
    <location>
        <position position="464"/>
    </location>
</feature>
<dbReference type="SUPFAM" id="SSF143975">
    <property type="entry name" value="IlvD/EDD N-terminal domain-like"/>
    <property type="match status" value="1"/>
</dbReference>
<evidence type="ECO:0000256" key="4">
    <source>
        <dbReference type="ARBA" id="ARBA00022714"/>
    </source>
</evidence>
<keyword evidence="10 15" id="KW-0100">Branched-chain amino acid biosynthesis</keyword>
<keyword evidence="3 15" id="KW-0028">Amino-acid biosynthesis</keyword>
<dbReference type="UniPathway" id="UPA00047">
    <property type="reaction ID" value="UER00057"/>
</dbReference>
<evidence type="ECO:0000256" key="2">
    <source>
        <dbReference type="ARBA" id="ARBA00006486"/>
    </source>
</evidence>
<keyword evidence="4 15" id="KW-0001">2Fe-2S</keyword>
<dbReference type="EMBL" id="QMQV01000145">
    <property type="protein sequence ID" value="RLE47192.1"/>
    <property type="molecule type" value="Genomic_DNA"/>
</dbReference>
<evidence type="ECO:0000256" key="7">
    <source>
        <dbReference type="ARBA" id="ARBA00023004"/>
    </source>
</evidence>
<evidence type="ECO:0000259" key="17">
    <source>
        <dbReference type="Pfam" id="PF24877"/>
    </source>
</evidence>
<dbReference type="FunFam" id="3.50.30.80:FF:000001">
    <property type="entry name" value="Dihydroxy-acid dehydratase"/>
    <property type="match status" value="1"/>
</dbReference>
<name>A0A497EKM6_9CREN</name>
<comment type="cofactor">
    <cofactor evidence="1 15">
        <name>Mg(2+)</name>
        <dbReference type="ChEBI" id="CHEBI:18420"/>
    </cofactor>
</comment>
<dbReference type="GO" id="GO:0009099">
    <property type="term" value="P:L-valine biosynthetic process"/>
    <property type="evidence" value="ECO:0007669"/>
    <property type="project" value="UniProtKB-UniRule"/>
</dbReference>
<comment type="pathway">
    <text evidence="12 15">Amino-acid biosynthesis; L-valine biosynthesis; L-valine from pyruvate: step 3/4.</text>
</comment>
<evidence type="ECO:0000256" key="5">
    <source>
        <dbReference type="ARBA" id="ARBA00022723"/>
    </source>
</evidence>
<comment type="caution">
    <text evidence="18">The sequence shown here is derived from an EMBL/GenBank/DDBJ whole genome shotgun (WGS) entry which is preliminary data.</text>
</comment>
<dbReference type="PANTHER" id="PTHR43661">
    <property type="entry name" value="D-XYLONATE DEHYDRATASE"/>
    <property type="match status" value="1"/>
</dbReference>
<comment type="similarity">
    <text evidence="2 15">Belongs to the IlvD/Edd family.</text>
</comment>
<dbReference type="Pfam" id="PF00920">
    <property type="entry name" value="ILVD_EDD_N"/>
    <property type="match status" value="1"/>
</dbReference>
<keyword evidence="5 15" id="KW-0479">Metal-binding</keyword>
<dbReference type="PROSITE" id="PS00887">
    <property type="entry name" value="ILVD_EDD_2"/>
    <property type="match status" value="1"/>
</dbReference>
<dbReference type="PROSITE" id="PS00886">
    <property type="entry name" value="ILVD_EDD_1"/>
    <property type="match status" value="1"/>
</dbReference>
<dbReference type="AlphaFoldDB" id="A0A497EKM6"/>
<evidence type="ECO:0000313" key="19">
    <source>
        <dbReference type="Proteomes" id="UP000278475"/>
    </source>
</evidence>
<dbReference type="GO" id="GO:0051537">
    <property type="term" value="F:2 iron, 2 sulfur cluster binding"/>
    <property type="evidence" value="ECO:0007669"/>
    <property type="project" value="UniProtKB-UniRule"/>
</dbReference>
<evidence type="ECO:0000256" key="10">
    <source>
        <dbReference type="ARBA" id="ARBA00023304"/>
    </source>
</evidence>
<dbReference type="NCBIfam" id="NF002068">
    <property type="entry name" value="PRK00911.1"/>
    <property type="match status" value="1"/>
</dbReference>
<dbReference type="Pfam" id="PF24877">
    <property type="entry name" value="ILV_EDD_C"/>
    <property type="match status" value="1"/>
</dbReference>
<evidence type="ECO:0000256" key="14">
    <source>
        <dbReference type="ARBA" id="ARBA00029490"/>
    </source>
</evidence>
<dbReference type="InterPro" id="IPR042096">
    <property type="entry name" value="Dihydro-acid_dehy_C"/>
</dbReference>
<dbReference type="InterPro" id="IPR020558">
    <property type="entry name" value="DiOHA_6PGluconate_deHydtase_CS"/>
</dbReference>
<feature type="binding site" evidence="15">
    <location>
        <position position="439"/>
    </location>
    <ligand>
        <name>Mg(2+)</name>
        <dbReference type="ChEBI" id="CHEBI:18420"/>
    </ligand>
</feature>
<keyword evidence="6 15" id="KW-0460">Magnesium</keyword>
<organism evidence="18 19">
    <name type="scientific">Thermoproteota archaeon</name>
    <dbReference type="NCBI Taxonomy" id="2056631"/>
    <lineage>
        <taxon>Archaea</taxon>
        <taxon>Thermoproteota</taxon>
    </lineage>
</organism>
<dbReference type="NCBIfam" id="TIGR00110">
    <property type="entry name" value="ilvD"/>
    <property type="match status" value="1"/>
</dbReference>
<comment type="cofactor">
    <cofactor evidence="15">
        <name>[2Fe-2S] cluster</name>
        <dbReference type="ChEBI" id="CHEBI:190135"/>
    </cofactor>
    <text evidence="15">Binds 1 [2Fe-2S] cluster per subunit. This cluster acts as a Lewis acid cofactor.</text>
</comment>
<dbReference type="SUPFAM" id="SSF52016">
    <property type="entry name" value="LeuD/IlvD-like"/>
    <property type="match status" value="1"/>
</dbReference>
<evidence type="ECO:0000256" key="13">
    <source>
        <dbReference type="ARBA" id="ARBA00029437"/>
    </source>
</evidence>
<dbReference type="Gene3D" id="3.50.30.80">
    <property type="entry name" value="IlvD/EDD C-terminal domain-like"/>
    <property type="match status" value="1"/>
</dbReference>
<evidence type="ECO:0000256" key="8">
    <source>
        <dbReference type="ARBA" id="ARBA00023014"/>
    </source>
</evidence>
<dbReference type="InterPro" id="IPR037237">
    <property type="entry name" value="IlvD/EDD_N"/>
</dbReference>
<feature type="modified residue" description="N6-carboxylysine" evidence="15">
    <location>
        <position position="121"/>
    </location>
</feature>
<comment type="pathway">
    <text evidence="13 15">Amino-acid biosynthesis; L-isoleucine biosynthesis; L-isoleucine from 2-oxobutanoate: step 3/4.</text>
</comment>
<evidence type="ECO:0000313" key="18">
    <source>
        <dbReference type="EMBL" id="RLE47192.1"/>
    </source>
</evidence>
<dbReference type="InterPro" id="IPR056740">
    <property type="entry name" value="ILV_EDD_C"/>
</dbReference>
<accession>A0A497EKM6</accession>
<evidence type="ECO:0000256" key="9">
    <source>
        <dbReference type="ARBA" id="ARBA00023239"/>
    </source>
</evidence>
<proteinExistence type="inferred from homology"/>
<dbReference type="PANTHER" id="PTHR43661:SF3">
    <property type="entry name" value="D-XYLONATE DEHYDRATASE YAGF-RELATED"/>
    <property type="match status" value="1"/>
</dbReference>
<comment type="catalytic activity">
    <reaction evidence="15">
        <text>(2R,3R)-2,3-dihydroxy-3-methylpentanoate = (S)-3-methyl-2-oxopentanoate + H2O</text>
        <dbReference type="Rhea" id="RHEA:27694"/>
        <dbReference type="ChEBI" id="CHEBI:15377"/>
        <dbReference type="ChEBI" id="CHEBI:35146"/>
        <dbReference type="ChEBI" id="CHEBI:49258"/>
        <dbReference type="EC" id="4.2.1.9"/>
    </reaction>
</comment>
<comment type="subunit">
    <text evidence="15">Homodimer.</text>
</comment>
<dbReference type="GO" id="GO:0004160">
    <property type="term" value="F:dihydroxy-acid dehydratase activity"/>
    <property type="evidence" value="ECO:0007669"/>
    <property type="project" value="UniProtKB-UniRule"/>
</dbReference>
<comment type="caution">
    <text evidence="15">Lacks conserved residue(s) required for the propagation of feature annotation.</text>
</comment>
<feature type="binding site" description="via carbamate group" evidence="15">
    <location>
        <position position="121"/>
    </location>
    <ligand>
        <name>Mg(2+)</name>
        <dbReference type="ChEBI" id="CHEBI:18420"/>
    </ligand>
</feature>
<feature type="domain" description="Dihydroxy-acid/6-phosphogluconate dehydratase N-terminal" evidence="16">
    <location>
        <begin position="31"/>
        <end position="344"/>
    </location>
</feature>
<keyword evidence="9 15" id="KW-0456">Lyase</keyword>
<keyword evidence="8 15" id="KW-0411">Iron-sulfur</keyword>
<evidence type="ECO:0000256" key="15">
    <source>
        <dbReference type="HAMAP-Rule" id="MF_00012"/>
    </source>
</evidence>
<dbReference type="UniPathway" id="UPA00049">
    <property type="reaction ID" value="UER00061"/>
</dbReference>
<sequence>MRSDIVKKGIDRVAHRALLKALAITDDELDKPFIGVANAYNTIVPGHMNLDKITEAVKAGIYAAGGVPFEFGIIGICDGIAMGHVGMKYALPSRELIADTIEAMVEAHQFDGLVVVGACDKIVPGMLMAMLRLNIPAIAVTGGPMIPEKIFGEKVSIKDAFEAAGLYKSGKLNDEGLKLYEDFCAPYCGSCQGLFTANTMQILTETLGLSLPYCSTSPAASSRKLRIAKESGKRVVELVKQDIKPLDIVTERSFENAITMDMLIGGSTNTVLHLPAIAREAGIKLDLEMFDEIGRRAPHIVSLDPASKDMIVDLDESGGVPMIIKKAKHLFHDELTVSGLSLYEVAETAVVRGRDIIRSLSEPIHKEGGIAILKGNLAEKGAVVKAAAVQQDMLRFEGHAKVYDSEQEALKAILGGAIEEGDIVVIRYMGPKGAPGMPEMLLPTAAIAGMGLQRVALITDGRFSGATRGPCIGHVSPEAAEGGTIALVEEGDVISIDILSRKLELKVDRDVLDERRSKWRPKERKLKGFLAKYAKLVRGADEGATLF</sequence>
<dbReference type="Proteomes" id="UP000278475">
    <property type="component" value="Unassembled WGS sequence"/>
</dbReference>
<evidence type="ECO:0000256" key="12">
    <source>
        <dbReference type="ARBA" id="ARBA00029436"/>
    </source>
</evidence>
<evidence type="ECO:0000256" key="3">
    <source>
        <dbReference type="ARBA" id="ARBA00022605"/>
    </source>
</evidence>
<comment type="function">
    <text evidence="15">Functions in the biosynthesis of branched-chain amino acids. Catalyzes the dehydration of (2R,3R)-2,3-dihydroxy-3-methylpentanoate (2,3-dihydroxy-3-methylvalerate) into 2-oxo-3-methylpentanoate (2-oxo-3-methylvalerate) and of (2R)-2,3-dihydroxy-3-methylbutanoate (2,3-dihydroxyisovalerate) into 2-oxo-3-methylbutanoate (2-oxoisovalerate), the penultimate precursor to L-isoleucine and L-valine, respectively.</text>
</comment>
<dbReference type="GO" id="GO:0009097">
    <property type="term" value="P:isoleucine biosynthetic process"/>
    <property type="evidence" value="ECO:0007669"/>
    <property type="project" value="UniProtKB-UniRule"/>
</dbReference>
<dbReference type="InterPro" id="IPR004404">
    <property type="entry name" value="DihydroxyA_deHydtase"/>
</dbReference>
<reference evidence="18 19" key="1">
    <citation type="submission" date="2018-06" db="EMBL/GenBank/DDBJ databases">
        <title>Extensive metabolic versatility and redundancy in microbially diverse, dynamic hydrothermal sediments.</title>
        <authorList>
            <person name="Dombrowski N."/>
            <person name="Teske A."/>
            <person name="Baker B.J."/>
        </authorList>
    </citation>
    <scope>NUCLEOTIDE SEQUENCE [LARGE SCALE GENOMIC DNA]</scope>
    <source>
        <strain evidence="18">B66_G16</strain>
    </source>
</reference>
<gene>
    <name evidence="15 18" type="primary">ilvD</name>
    <name evidence="18" type="ORF">DRJ31_09245</name>
</gene>
<keyword evidence="7 15" id="KW-0408">Iron</keyword>
<dbReference type="HAMAP" id="MF_00012">
    <property type="entry name" value="IlvD"/>
    <property type="match status" value="1"/>
</dbReference>